<gene>
    <name evidence="1" type="ORF">BK007_07145</name>
</gene>
<proteinExistence type="predicted"/>
<evidence type="ECO:0000313" key="2">
    <source>
        <dbReference type="Proteomes" id="UP000232806"/>
    </source>
</evidence>
<evidence type="ECO:0008006" key="3">
    <source>
        <dbReference type="Google" id="ProtNLM"/>
    </source>
</evidence>
<dbReference type="Pfam" id="PF24167">
    <property type="entry name" value="DUF7411"/>
    <property type="match status" value="1"/>
</dbReference>
<dbReference type="SUPFAM" id="SSF52402">
    <property type="entry name" value="Adenine nucleotide alpha hydrolases-like"/>
    <property type="match status" value="1"/>
</dbReference>
<dbReference type="InterPro" id="IPR014729">
    <property type="entry name" value="Rossmann-like_a/b/a_fold"/>
</dbReference>
<dbReference type="AlphaFoldDB" id="A0A2H4VCH2"/>
<dbReference type="Gene3D" id="3.40.50.620">
    <property type="entry name" value="HUPs"/>
    <property type="match status" value="1"/>
</dbReference>
<reference evidence="1 2" key="1">
    <citation type="submission" date="2016-10" db="EMBL/GenBank/DDBJ databases">
        <title>Comparative genomics between deep and shallow subseafloor isolates.</title>
        <authorList>
            <person name="Ishii S."/>
            <person name="Miller J.R."/>
            <person name="Sutton G."/>
            <person name="Suzuki S."/>
            <person name="Methe B."/>
            <person name="Inagaki F."/>
            <person name="Imachi H."/>
        </authorList>
    </citation>
    <scope>NUCLEOTIDE SEQUENCE [LARGE SCALE GENOMIC DNA]</scope>
    <source>
        <strain evidence="1 2">MO-MB1</strain>
    </source>
</reference>
<dbReference type="OrthoDB" id="108920at2157"/>
<dbReference type="RefSeq" id="WP_100905774.1">
    <property type="nucleotide sequence ID" value="NZ_CP017766.1"/>
</dbReference>
<dbReference type="Proteomes" id="UP000232806">
    <property type="component" value="Chromosome"/>
</dbReference>
<dbReference type="EMBL" id="CP017766">
    <property type="protein sequence ID" value="AUB55794.1"/>
    <property type="molecule type" value="Genomic_DNA"/>
</dbReference>
<protein>
    <recommendedName>
        <fullName evidence="3">Alpha hydrolase</fullName>
    </recommendedName>
</protein>
<name>A0A2H4VCH2_9EURY</name>
<dbReference type="NCBIfam" id="NF011155">
    <property type="entry name" value="PRK14561.1"/>
    <property type="match status" value="1"/>
</dbReference>
<accession>A0A2H4VCH2</accession>
<sequence>MKAAVLYSGGKDSSLMAVILKRLGYQVELLTANFGFYPSWKSAAESASALGFKHRILEADPNLLEGVVDLILHDGFPNQGINHLHREVLKLAAKKYPLVADGTRRDDRVPKLNQMEIQSLEDSKGVQYLNLAGWGHRTIKQLSEQFFNLVKEPTSMENNSDYEIEIRFLITNREGEEAASNLFPPHTQSRVIGWREDEQK</sequence>
<organism evidence="1 2">
    <name type="scientific">Methanobacterium subterraneum</name>
    <dbReference type="NCBI Taxonomy" id="59277"/>
    <lineage>
        <taxon>Archaea</taxon>
        <taxon>Methanobacteriati</taxon>
        <taxon>Methanobacteriota</taxon>
        <taxon>Methanomada group</taxon>
        <taxon>Methanobacteria</taxon>
        <taxon>Methanobacteriales</taxon>
        <taxon>Methanobacteriaceae</taxon>
        <taxon>Methanobacterium</taxon>
    </lineage>
</organism>
<evidence type="ECO:0000313" key="1">
    <source>
        <dbReference type="EMBL" id="AUB55794.1"/>
    </source>
</evidence>
<dbReference type="InterPro" id="IPR055834">
    <property type="entry name" value="DUF7411"/>
</dbReference>
<dbReference type="GeneID" id="35121359"/>